<dbReference type="InterPro" id="IPR036052">
    <property type="entry name" value="TrpB-like_PALP_sf"/>
</dbReference>
<dbReference type="Gene3D" id="3.40.50.1100">
    <property type="match status" value="2"/>
</dbReference>
<dbReference type="Pfam" id="PF00291">
    <property type="entry name" value="PALP"/>
    <property type="match status" value="1"/>
</dbReference>
<keyword evidence="2" id="KW-0663">Pyridoxal phosphate</keyword>
<evidence type="ECO:0000313" key="6">
    <source>
        <dbReference type="Proteomes" id="UP000287233"/>
    </source>
</evidence>
<protein>
    <submittedName>
        <fullName evidence="5">Threonine synthase</fullName>
    </submittedName>
</protein>
<dbReference type="InterPro" id="IPR050147">
    <property type="entry name" value="Ser/Thr_Dehydratase"/>
</dbReference>
<proteinExistence type="predicted"/>
<dbReference type="PANTHER" id="PTHR48078:SF6">
    <property type="entry name" value="L-THREONINE DEHYDRATASE CATABOLIC TDCB"/>
    <property type="match status" value="1"/>
</dbReference>
<sequence>MPARRWGRQLGIDLMFKDEGANPSGSFKDRGVAVMTSGLPEQVNTVVMMSSGNAAGSVALYAALAGVRAVVFMYQGGTREKTFMTQAYGATVVAVNAEREAEVLHLAEQASAELGWLLMNTVVDGNPLILEGYKTVAYELTLELGDIDAVLVPVGSGTLLSGLWKGFREMNALGLASRMPRLVGVQPTGSCPIVNAFDHGLCSVPRLESPPKTIAAALTLDDPKESGALALRAVRESDGAMLAVDDQSILAAWHRLAREGIGLVEPAGAAGAAAIEQALETGALRLGDRVVCVLTGHGLKDIAPMERLLSAVPVIEPCLSAFYQACAGAIERGQEDATGVANDL</sequence>
<reference evidence="6" key="1">
    <citation type="submission" date="2018-12" db="EMBL/GenBank/DDBJ databases">
        <title>Complete genome sequence of an uncultured bacterium of the candidate phylum Bipolaricaulota.</title>
        <authorList>
            <person name="Kadnikov V.V."/>
            <person name="Mardanov A.V."/>
            <person name="Beletsky A.V."/>
            <person name="Frank Y.A."/>
            <person name="Karnachuk O.V."/>
            <person name="Ravin N.V."/>
        </authorList>
    </citation>
    <scope>NUCLEOTIDE SEQUENCE [LARGE SCALE GENOMIC DNA]</scope>
</reference>
<evidence type="ECO:0000313" key="5">
    <source>
        <dbReference type="EMBL" id="QAA76994.1"/>
    </source>
</evidence>
<dbReference type="GO" id="GO:0030170">
    <property type="term" value="F:pyridoxal phosphate binding"/>
    <property type="evidence" value="ECO:0007669"/>
    <property type="project" value="InterPro"/>
</dbReference>
<dbReference type="Proteomes" id="UP000287233">
    <property type="component" value="Chromosome"/>
</dbReference>
<evidence type="ECO:0000259" key="4">
    <source>
        <dbReference type="Pfam" id="PF00291"/>
    </source>
</evidence>
<dbReference type="InterPro" id="IPR000634">
    <property type="entry name" value="Ser/Thr_deHydtase_PyrdxlP-BS"/>
</dbReference>
<dbReference type="InterPro" id="IPR001926">
    <property type="entry name" value="TrpB-like_PALP"/>
</dbReference>
<organism evidence="5 6">
    <name type="scientific">Bipolaricaulis sibiricus</name>
    <dbReference type="NCBI Taxonomy" id="2501609"/>
    <lineage>
        <taxon>Bacteria</taxon>
        <taxon>Candidatus Bipolaricaulota</taxon>
        <taxon>Candidatus Bipolaricaulia</taxon>
        <taxon>Candidatus Bipolaricaulales</taxon>
        <taxon>Candidatus Bipolaricaulaceae</taxon>
        <taxon>Candidatus Bipolaricaulis</taxon>
    </lineage>
</organism>
<dbReference type="KEGG" id="bih:BIP78_1228"/>
<evidence type="ECO:0000256" key="1">
    <source>
        <dbReference type="ARBA" id="ARBA00001933"/>
    </source>
</evidence>
<dbReference type="GO" id="GO:0009097">
    <property type="term" value="P:isoleucine biosynthetic process"/>
    <property type="evidence" value="ECO:0007669"/>
    <property type="project" value="TreeGrafter"/>
</dbReference>
<name>A0A410FVG0_BIPS1</name>
<keyword evidence="3" id="KW-0456">Lyase</keyword>
<feature type="domain" description="Tryptophan synthase beta chain-like PALP" evidence="4">
    <location>
        <begin position="2"/>
        <end position="296"/>
    </location>
</feature>
<evidence type="ECO:0000256" key="2">
    <source>
        <dbReference type="ARBA" id="ARBA00022898"/>
    </source>
</evidence>
<accession>A0A410FVG0</accession>
<dbReference type="SUPFAM" id="SSF53686">
    <property type="entry name" value="Tryptophan synthase beta subunit-like PLP-dependent enzymes"/>
    <property type="match status" value="1"/>
</dbReference>
<dbReference type="AlphaFoldDB" id="A0A410FVG0"/>
<dbReference type="PROSITE" id="PS00165">
    <property type="entry name" value="DEHYDRATASE_SER_THR"/>
    <property type="match status" value="1"/>
</dbReference>
<evidence type="ECO:0000256" key="3">
    <source>
        <dbReference type="ARBA" id="ARBA00023239"/>
    </source>
</evidence>
<dbReference type="GO" id="GO:0004794">
    <property type="term" value="F:threonine deaminase activity"/>
    <property type="evidence" value="ECO:0007669"/>
    <property type="project" value="TreeGrafter"/>
</dbReference>
<dbReference type="PANTHER" id="PTHR48078">
    <property type="entry name" value="THREONINE DEHYDRATASE, MITOCHONDRIAL-RELATED"/>
    <property type="match status" value="1"/>
</dbReference>
<dbReference type="GO" id="GO:0006567">
    <property type="term" value="P:L-threonine catabolic process"/>
    <property type="evidence" value="ECO:0007669"/>
    <property type="project" value="TreeGrafter"/>
</dbReference>
<dbReference type="EMBL" id="CP034928">
    <property type="protein sequence ID" value="QAA76994.1"/>
    <property type="molecule type" value="Genomic_DNA"/>
</dbReference>
<comment type="cofactor">
    <cofactor evidence="1">
        <name>pyridoxal 5'-phosphate</name>
        <dbReference type="ChEBI" id="CHEBI:597326"/>
    </cofactor>
</comment>
<dbReference type="GO" id="GO:0006565">
    <property type="term" value="P:L-serine catabolic process"/>
    <property type="evidence" value="ECO:0007669"/>
    <property type="project" value="TreeGrafter"/>
</dbReference>
<gene>
    <name evidence="5" type="ORF">BIP78_1228</name>
</gene>
<dbReference type="GO" id="GO:0003941">
    <property type="term" value="F:L-serine ammonia-lyase activity"/>
    <property type="evidence" value="ECO:0007669"/>
    <property type="project" value="TreeGrafter"/>
</dbReference>